<dbReference type="Proteomes" id="UP000428333">
    <property type="component" value="Linkage Group LG04"/>
</dbReference>
<keyword evidence="2" id="KW-1185">Reference proteome</keyword>
<accession>A0A6A4LR51</accession>
<feature type="non-terminal residue" evidence="1">
    <location>
        <position position="1"/>
    </location>
</feature>
<comment type="caution">
    <text evidence="1">The sequence shown here is derived from an EMBL/GenBank/DDBJ whole genome shotgun (WGS) entry which is preliminary data.</text>
</comment>
<organism evidence="1 2">
    <name type="scientific">Rhododendron williamsianum</name>
    <dbReference type="NCBI Taxonomy" id="262921"/>
    <lineage>
        <taxon>Eukaryota</taxon>
        <taxon>Viridiplantae</taxon>
        <taxon>Streptophyta</taxon>
        <taxon>Embryophyta</taxon>
        <taxon>Tracheophyta</taxon>
        <taxon>Spermatophyta</taxon>
        <taxon>Magnoliopsida</taxon>
        <taxon>eudicotyledons</taxon>
        <taxon>Gunneridae</taxon>
        <taxon>Pentapetalae</taxon>
        <taxon>asterids</taxon>
        <taxon>Ericales</taxon>
        <taxon>Ericaceae</taxon>
        <taxon>Ericoideae</taxon>
        <taxon>Rhodoreae</taxon>
        <taxon>Rhododendron</taxon>
    </lineage>
</organism>
<sequence>MIMSQWLKSHPGSIIVSPGSLLPLLLCFAVRFPSTEARSSTRLRRGVVGFKCTVVAERNGAAARGRVEVESGGRFSWLPQLTRHHQVTAVEAKTTAMKWVVQKLVDIFPLDWPEYTGQSFGDALLKNLTLRGPIEEQQGFNVASLLANATEIISQSVSDSGTAL</sequence>
<proteinExistence type="predicted"/>
<evidence type="ECO:0000313" key="2">
    <source>
        <dbReference type="Proteomes" id="UP000428333"/>
    </source>
</evidence>
<gene>
    <name evidence="1" type="ORF">C3L33_06360</name>
</gene>
<protein>
    <submittedName>
        <fullName evidence="1">Uncharacterized protein</fullName>
    </submittedName>
</protein>
<reference evidence="1 2" key="1">
    <citation type="journal article" date="2019" name="Genome Biol. Evol.">
        <title>The Rhododendron genome and chromosomal organization provide insight into shared whole-genome duplications across the heath family (Ericaceae).</title>
        <authorList>
            <person name="Soza V.L."/>
            <person name="Lindsley D."/>
            <person name="Waalkes A."/>
            <person name="Ramage E."/>
            <person name="Patwardhan R.P."/>
            <person name="Burton J.N."/>
            <person name="Adey A."/>
            <person name="Kumar A."/>
            <person name="Qiu R."/>
            <person name="Shendure J."/>
            <person name="Hall B."/>
        </authorList>
    </citation>
    <scope>NUCLEOTIDE SEQUENCE [LARGE SCALE GENOMIC DNA]</scope>
    <source>
        <strain evidence="1">RSF 1966-606</strain>
    </source>
</reference>
<name>A0A6A4LR51_9ERIC</name>
<dbReference type="OrthoDB" id="10448527at2759"/>
<dbReference type="EMBL" id="QEFC01000944">
    <property type="protein sequence ID" value="KAE9461733.1"/>
    <property type="molecule type" value="Genomic_DNA"/>
</dbReference>
<dbReference type="AlphaFoldDB" id="A0A6A4LR51"/>
<evidence type="ECO:0000313" key="1">
    <source>
        <dbReference type="EMBL" id="KAE9461733.1"/>
    </source>
</evidence>